<gene>
    <name evidence="3" type="ORF">EHI47_05135</name>
</gene>
<evidence type="ECO:0000313" key="4">
    <source>
        <dbReference type="Proteomes" id="UP000283817"/>
    </source>
</evidence>
<keyword evidence="1" id="KW-0472">Membrane</keyword>
<organism evidence="3 4">
    <name type="scientific">Rhizobium leguminosarum</name>
    <dbReference type="NCBI Taxonomy" id="384"/>
    <lineage>
        <taxon>Bacteria</taxon>
        <taxon>Pseudomonadati</taxon>
        <taxon>Pseudomonadota</taxon>
        <taxon>Alphaproteobacteria</taxon>
        <taxon>Hyphomicrobiales</taxon>
        <taxon>Rhizobiaceae</taxon>
        <taxon>Rhizobium/Agrobacterium group</taxon>
        <taxon>Rhizobium</taxon>
    </lineage>
</organism>
<feature type="transmembrane region" description="Helical" evidence="1">
    <location>
        <begin position="25"/>
        <end position="44"/>
    </location>
</feature>
<keyword evidence="1" id="KW-1133">Transmembrane helix</keyword>
<dbReference type="InterPro" id="IPR012495">
    <property type="entry name" value="TadE-like_dom"/>
</dbReference>
<reference evidence="3 4" key="1">
    <citation type="submission" date="2019-01" db="EMBL/GenBank/DDBJ databases">
        <title>RHIZO-ID as a novel technology for direct rhizobia identification.</title>
        <authorList>
            <person name="De Meyer S.E."/>
        </authorList>
    </citation>
    <scope>NUCLEOTIDE SEQUENCE [LARGE SCALE GENOMIC DNA]</scope>
    <source>
        <strain evidence="3 4">WSM448</strain>
    </source>
</reference>
<comment type="caution">
    <text evidence="3">The sequence shown here is derived from an EMBL/GenBank/DDBJ whole genome shotgun (WGS) entry which is preliminary data.</text>
</comment>
<proteinExistence type="predicted"/>
<dbReference type="Proteomes" id="UP000283817">
    <property type="component" value="Unassembled WGS sequence"/>
</dbReference>
<protein>
    <submittedName>
        <fullName evidence="3">Pilus assembly protein</fullName>
    </submittedName>
</protein>
<dbReference type="EMBL" id="SBHX01000011">
    <property type="protein sequence ID" value="RWX35623.1"/>
    <property type="molecule type" value="Genomic_DNA"/>
</dbReference>
<dbReference type="RefSeq" id="WP_128409932.1">
    <property type="nucleotide sequence ID" value="NZ_JAAXDN010000004.1"/>
</dbReference>
<evidence type="ECO:0000259" key="2">
    <source>
        <dbReference type="Pfam" id="PF07811"/>
    </source>
</evidence>
<feature type="domain" description="TadE-like" evidence="2">
    <location>
        <begin position="23"/>
        <end position="64"/>
    </location>
</feature>
<dbReference type="AlphaFoldDB" id="A0A444I9S0"/>
<evidence type="ECO:0000313" key="3">
    <source>
        <dbReference type="EMBL" id="RWX35623.1"/>
    </source>
</evidence>
<accession>A0A444I9S0</accession>
<dbReference type="Pfam" id="PF07811">
    <property type="entry name" value="TadE"/>
    <property type="match status" value="1"/>
</dbReference>
<sequence>MALRNPFTRLVLTARRLARDRRGAGAIEFAILFPVLIMLYIGAFEITIGLSVSKRATRAAGTVADLVTQQQSVTKSTLAQMPSVATAIFMPYNSTSLTLTLKITGITIDASANAKVLWSWAKDGTVPYAKNATVSNVPADMKTANSFLVRTELSIPYTMFLFAPNFMPDGMRTITISRSYFYRQRQGDSIPCGDC</sequence>
<evidence type="ECO:0000256" key="1">
    <source>
        <dbReference type="SAM" id="Phobius"/>
    </source>
</evidence>
<keyword evidence="1" id="KW-0812">Transmembrane</keyword>
<name>A0A444I9S0_RHILE</name>